<feature type="transmembrane region" description="Helical" evidence="12">
    <location>
        <begin position="182"/>
        <end position="206"/>
    </location>
</feature>
<keyword evidence="9" id="KW-0408">Iron</keyword>
<dbReference type="EMBL" id="BACD03000055">
    <property type="protein sequence ID" value="GAO51934.1"/>
    <property type="molecule type" value="Genomic_DNA"/>
</dbReference>
<keyword evidence="15" id="KW-1185">Reference proteome</keyword>
<feature type="domain" description="Cytochrome b561" evidence="13">
    <location>
        <begin position="116"/>
        <end position="319"/>
    </location>
</feature>
<evidence type="ECO:0000256" key="6">
    <source>
        <dbReference type="ARBA" id="ARBA00022723"/>
    </source>
</evidence>
<evidence type="ECO:0000313" key="15">
    <source>
        <dbReference type="Proteomes" id="UP000033140"/>
    </source>
</evidence>
<evidence type="ECO:0000256" key="11">
    <source>
        <dbReference type="SAM" id="MobiDB-lite"/>
    </source>
</evidence>
<dbReference type="InterPro" id="IPR045150">
    <property type="entry name" value="CYB561D1/2"/>
</dbReference>
<keyword evidence="5 12" id="KW-0812">Transmembrane</keyword>
<dbReference type="GO" id="GO:0016020">
    <property type="term" value="C:membrane"/>
    <property type="evidence" value="ECO:0007669"/>
    <property type="project" value="UniProtKB-SubCell"/>
</dbReference>
<feature type="transmembrane region" description="Helical" evidence="12">
    <location>
        <begin position="151"/>
        <end position="170"/>
    </location>
</feature>
<dbReference type="GO" id="GO:0140575">
    <property type="term" value="F:transmembrane monodehydroascorbate reductase activity"/>
    <property type="evidence" value="ECO:0007669"/>
    <property type="project" value="InterPro"/>
</dbReference>
<evidence type="ECO:0000313" key="14">
    <source>
        <dbReference type="EMBL" id="GAO51934.1"/>
    </source>
</evidence>
<evidence type="ECO:0000256" key="4">
    <source>
        <dbReference type="ARBA" id="ARBA00022617"/>
    </source>
</evidence>
<reference evidence="14 15" key="3">
    <citation type="journal article" date="2015" name="Genome Announc.">
        <title>Draft Genome Sequence of the Archiascomycetous Yeast Saitoella complicata.</title>
        <authorList>
            <person name="Yamauchi K."/>
            <person name="Kondo S."/>
            <person name="Hamamoto M."/>
            <person name="Takahashi Y."/>
            <person name="Ogura Y."/>
            <person name="Hayashi T."/>
            <person name="Nishida H."/>
        </authorList>
    </citation>
    <scope>NUCLEOTIDE SEQUENCE [LARGE SCALE GENOMIC DNA]</scope>
    <source>
        <strain evidence="14 15">NRRL Y-17804</strain>
    </source>
</reference>
<dbReference type="GO" id="GO:0046872">
    <property type="term" value="F:metal ion binding"/>
    <property type="evidence" value="ECO:0007669"/>
    <property type="project" value="UniProtKB-KW"/>
</dbReference>
<evidence type="ECO:0000256" key="5">
    <source>
        <dbReference type="ARBA" id="ARBA00022692"/>
    </source>
</evidence>
<evidence type="ECO:0000256" key="12">
    <source>
        <dbReference type="SAM" id="Phobius"/>
    </source>
</evidence>
<keyword evidence="8 12" id="KW-1133">Transmembrane helix</keyword>
<dbReference type="Pfam" id="PF03188">
    <property type="entry name" value="Cytochrom_B561"/>
    <property type="match status" value="1"/>
</dbReference>
<comment type="subcellular location">
    <subcellularLocation>
        <location evidence="2">Membrane</location>
        <topology evidence="2">Multi-pass membrane protein</topology>
    </subcellularLocation>
</comment>
<dbReference type="Proteomes" id="UP000033140">
    <property type="component" value="Unassembled WGS sequence"/>
</dbReference>
<keyword evidence="4" id="KW-0349">Heme</keyword>
<name>A0A0E9NQ24_SAICN</name>
<keyword evidence="6" id="KW-0479">Metal-binding</keyword>
<reference evidence="14 15" key="1">
    <citation type="journal article" date="2011" name="J. Gen. Appl. Microbiol.">
        <title>Draft genome sequencing of the enigmatic yeast Saitoella complicata.</title>
        <authorList>
            <person name="Nishida H."/>
            <person name="Hamamoto M."/>
            <person name="Sugiyama J."/>
        </authorList>
    </citation>
    <scope>NUCLEOTIDE SEQUENCE [LARGE SCALE GENOMIC DNA]</scope>
    <source>
        <strain evidence="14 15">NRRL Y-17804</strain>
    </source>
</reference>
<dbReference type="PANTHER" id="PTHR15422">
    <property type="entry name" value="OS05G0565100 PROTEIN"/>
    <property type="match status" value="1"/>
</dbReference>
<keyword evidence="7" id="KW-0249">Electron transport</keyword>
<comment type="cofactor">
    <cofactor evidence="1">
        <name>heme b</name>
        <dbReference type="ChEBI" id="CHEBI:60344"/>
    </cofactor>
</comment>
<keyword evidence="10 12" id="KW-0472">Membrane</keyword>
<sequence length="319" mass="35357">MRAMEVRWFRGERRSKGVSIDDVEDDRTRLVPRPTPHQLQSISISPRSRHQPADQTTIRLPVTTINLPSTLLLQSTMSGMATEADSPVPFPPHHDDSDATPLLGTAHQEPHQPLRLNLILGSAPIAQLGAWLFLLVVWYELLTNKLLLASLHPLGNSLLLLLLVNSILLLQPTHTPEQKRTGTWGHATLNGAALGVGVVAAVAMIVHKQINTDHPHFESVHARFGVATYLLLLGQALVGVVQYFLPNLIGGVDNGKKLYKYHRVGGYVVLGMVLVTAVLGTQTDWIRSLWDVRWVWIVAVVLILVGIVPRINPHKFQFF</sequence>
<evidence type="ECO:0000256" key="2">
    <source>
        <dbReference type="ARBA" id="ARBA00004141"/>
    </source>
</evidence>
<dbReference type="AlphaFoldDB" id="A0A0E9NQ24"/>
<evidence type="ECO:0000256" key="7">
    <source>
        <dbReference type="ARBA" id="ARBA00022982"/>
    </source>
</evidence>
<organism evidence="14 15">
    <name type="scientific">Saitoella complicata (strain BCRC 22490 / CBS 7301 / JCM 7358 / NBRC 10748 / NRRL Y-17804)</name>
    <dbReference type="NCBI Taxonomy" id="698492"/>
    <lineage>
        <taxon>Eukaryota</taxon>
        <taxon>Fungi</taxon>
        <taxon>Dikarya</taxon>
        <taxon>Ascomycota</taxon>
        <taxon>Taphrinomycotina</taxon>
        <taxon>Taphrinomycotina incertae sedis</taxon>
        <taxon>Saitoella</taxon>
    </lineage>
</organism>
<evidence type="ECO:0000256" key="9">
    <source>
        <dbReference type="ARBA" id="ARBA00023004"/>
    </source>
</evidence>
<dbReference type="Gene3D" id="1.20.120.1770">
    <property type="match status" value="1"/>
</dbReference>
<feature type="region of interest" description="Disordered" evidence="11">
    <location>
        <begin position="28"/>
        <end position="55"/>
    </location>
</feature>
<gene>
    <name evidence="14" type="ORF">G7K_6022-t1</name>
</gene>
<keyword evidence="3" id="KW-0813">Transport</keyword>
<protein>
    <recommendedName>
        <fullName evidence="13">Cytochrome b561 domain-containing protein</fullName>
    </recommendedName>
</protein>
<evidence type="ECO:0000256" key="3">
    <source>
        <dbReference type="ARBA" id="ARBA00022448"/>
    </source>
</evidence>
<comment type="caution">
    <text evidence="14">The sequence shown here is derived from an EMBL/GenBank/DDBJ whole genome shotgun (WGS) entry which is preliminary data.</text>
</comment>
<accession>A0A0E9NQ24</accession>
<dbReference type="SMART" id="SM00665">
    <property type="entry name" value="B561"/>
    <property type="match status" value="1"/>
</dbReference>
<evidence type="ECO:0000256" key="10">
    <source>
        <dbReference type="ARBA" id="ARBA00023136"/>
    </source>
</evidence>
<feature type="transmembrane region" description="Helical" evidence="12">
    <location>
        <begin position="118"/>
        <end position="139"/>
    </location>
</feature>
<feature type="transmembrane region" description="Helical" evidence="12">
    <location>
        <begin position="226"/>
        <end position="244"/>
    </location>
</feature>
<proteinExistence type="predicted"/>
<evidence type="ECO:0000256" key="8">
    <source>
        <dbReference type="ARBA" id="ARBA00022989"/>
    </source>
</evidence>
<dbReference type="PANTHER" id="PTHR15422:SF45">
    <property type="entry name" value="CYTOCHROME B561 DOMAIN-CONTAINING PROTEIN"/>
    <property type="match status" value="1"/>
</dbReference>
<dbReference type="InterPro" id="IPR006593">
    <property type="entry name" value="Cyt_b561/ferric_Rdtase_TM"/>
</dbReference>
<evidence type="ECO:0000256" key="1">
    <source>
        <dbReference type="ARBA" id="ARBA00001970"/>
    </source>
</evidence>
<reference evidence="14 15" key="2">
    <citation type="journal article" date="2014" name="J. Gen. Appl. Microbiol.">
        <title>The early diverging ascomycetous budding yeast Saitoella complicata has three histone deacetylases belonging to the Clr6, Hos2, and Rpd3 lineages.</title>
        <authorList>
            <person name="Nishida H."/>
            <person name="Matsumoto T."/>
            <person name="Kondo S."/>
            <person name="Hamamoto M."/>
            <person name="Yoshikawa H."/>
        </authorList>
    </citation>
    <scope>NUCLEOTIDE SEQUENCE [LARGE SCALE GENOMIC DNA]</scope>
    <source>
        <strain evidence="14 15">NRRL Y-17804</strain>
    </source>
</reference>
<feature type="transmembrane region" description="Helical" evidence="12">
    <location>
        <begin position="264"/>
        <end position="282"/>
    </location>
</feature>
<evidence type="ECO:0000259" key="13">
    <source>
        <dbReference type="PROSITE" id="PS50939"/>
    </source>
</evidence>
<feature type="compositionally biased region" description="Polar residues" evidence="11">
    <location>
        <begin position="37"/>
        <end position="46"/>
    </location>
</feature>
<dbReference type="CDD" id="cd08761">
    <property type="entry name" value="Cyt_b561_CYB561D2_like"/>
    <property type="match status" value="1"/>
</dbReference>
<feature type="transmembrane region" description="Helical" evidence="12">
    <location>
        <begin position="294"/>
        <end position="311"/>
    </location>
</feature>
<dbReference type="PROSITE" id="PS50939">
    <property type="entry name" value="CYTOCHROME_B561"/>
    <property type="match status" value="1"/>
</dbReference>